<keyword evidence="2" id="KW-1185">Reference proteome</keyword>
<evidence type="ECO:0000313" key="2">
    <source>
        <dbReference type="Proteomes" id="UP000233556"/>
    </source>
</evidence>
<gene>
    <name evidence="1" type="ORF">llap_6156</name>
</gene>
<proteinExistence type="predicted"/>
<evidence type="ECO:0008006" key="3">
    <source>
        <dbReference type="Google" id="ProtNLM"/>
    </source>
</evidence>
<protein>
    <recommendedName>
        <fullName evidence="3">Rna-directed dna polymerase from mobile element jockey-like</fullName>
    </recommendedName>
</protein>
<reference evidence="2" key="2">
    <citation type="submission" date="2017-12" db="EMBL/GenBank/DDBJ databases">
        <title>Genome sequence of the Bar-tailed Godwit (Limosa lapponica baueri).</title>
        <authorList>
            <person name="Lima N.C.B."/>
            <person name="Parody-Merino A.M."/>
            <person name="Battley P.F."/>
            <person name="Fidler A.E."/>
            <person name="Prosdocimi F."/>
        </authorList>
    </citation>
    <scope>NUCLEOTIDE SEQUENCE [LARGE SCALE GENOMIC DNA]</scope>
</reference>
<organism evidence="1 2">
    <name type="scientific">Limosa lapponica baueri</name>
    <dbReference type="NCBI Taxonomy" id="1758121"/>
    <lineage>
        <taxon>Eukaryota</taxon>
        <taxon>Metazoa</taxon>
        <taxon>Chordata</taxon>
        <taxon>Craniata</taxon>
        <taxon>Vertebrata</taxon>
        <taxon>Euteleostomi</taxon>
        <taxon>Archelosauria</taxon>
        <taxon>Archosauria</taxon>
        <taxon>Dinosauria</taxon>
        <taxon>Saurischia</taxon>
        <taxon>Theropoda</taxon>
        <taxon>Coelurosauria</taxon>
        <taxon>Aves</taxon>
        <taxon>Neognathae</taxon>
        <taxon>Neoaves</taxon>
        <taxon>Charadriiformes</taxon>
        <taxon>Scolopacidae</taxon>
        <taxon>Limosa</taxon>
    </lineage>
</organism>
<evidence type="ECO:0000313" key="1">
    <source>
        <dbReference type="EMBL" id="PKU43552.1"/>
    </source>
</evidence>
<sequence>MKFNQATCKVLHLGHGNPRHKYRLGIEWIENSPKDKDLGMLVDEKPNMSQQSALAAQKANRILGCIKRSMASRDMDLLEWVQQRATRLIRGLEQLSYEDRLKELGLFSLEKRRLWGDLVAAFRSSLLKEAYRRAGEGLFIREWRDSTMGNGFKLEEGRIFYYEGGETLEQVAQRSCGCPIPGGVQGQAGGGLEQPGVVGGVPAQGRGWQRVVRHWNRLPREAVAAPSLEGCKARLDGALSNLVWWEVSLPRAGGLELDGNLIFKVPSNSNHSMMLCPQGRQVGT</sequence>
<dbReference type="AlphaFoldDB" id="A0A2I0UBX6"/>
<dbReference type="EMBL" id="KZ505891">
    <property type="protein sequence ID" value="PKU43552.1"/>
    <property type="molecule type" value="Genomic_DNA"/>
</dbReference>
<dbReference type="PANTHER" id="PTHR33332">
    <property type="entry name" value="REVERSE TRANSCRIPTASE DOMAIN-CONTAINING PROTEIN"/>
    <property type="match status" value="1"/>
</dbReference>
<name>A0A2I0UBX6_LIMLA</name>
<dbReference type="OrthoDB" id="5340910at2759"/>
<accession>A0A2I0UBX6</accession>
<reference evidence="2" key="1">
    <citation type="submission" date="2017-11" db="EMBL/GenBank/DDBJ databases">
        <authorList>
            <person name="Lima N.C."/>
            <person name="Parody-Merino A.M."/>
            <person name="Battley P.F."/>
            <person name="Fidler A.E."/>
            <person name="Prosdocimi F."/>
        </authorList>
    </citation>
    <scope>NUCLEOTIDE SEQUENCE [LARGE SCALE GENOMIC DNA]</scope>
</reference>
<dbReference type="Proteomes" id="UP000233556">
    <property type="component" value="Unassembled WGS sequence"/>
</dbReference>